<dbReference type="PROSITE" id="PS50405">
    <property type="entry name" value="GST_CTER"/>
    <property type="match status" value="1"/>
</dbReference>
<evidence type="ECO:0000313" key="3">
    <source>
        <dbReference type="EMBL" id="SFL13153.1"/>
    </source>
</evidence>
<proteinExistence type="predicted"/>
<dbReference type="InterPro" id="IPR034345">
    <property type="entry name" value="Gtt2-like_N"/>
</dbReference>
<evidence type="ECO:0000259" key="1">
    <source>
        <dbReference type="PROSITE" id="PS50404"/>
    </source>
</evidence>
<dbReference type="Pfam" id="PF00043">
    <property type="entry name" value="GST_C"/>
    <property type="match status" value="1"/>
</dbReference>
<dbReference type="SUPFAM" id="SSF47616">
    <property type="entry name" value="GST C-terminal domain-like"/>
    <property type="match status" value="1"/>
</dbReference>
<evidence type="ECO:0000313" key="4">
    <source>
        <dbReference type="Proteomes" id="UP000198851"/>
    </source>
</evidence>
<protein>
    <submittedName>
        <fullName evidence="3">Glutathione S-transferase</fullName>
    </submittedName>
</protein>
<feature type="domain" description="GST N-terminal" evidence="1">
    <location>
        <begin position="1"/>
        <end position="81"/>
    </location>
</feature>
<name>A0A1I4F6T7_9RHOB</name>
<dbReference type="InterPro" id="IPR036249">
    <property type="entry name" value="Thioredoxin-like_sf"/>
</dbReference>
<dbReference type="PANTHER" id="PTHR44051">
    <property type="entry name" value="GLUTATHIONE S-TRANSFERASE-RELATED"/>
    <property type="match status" value="1"/>
</dbReference>
<reference evidence="4" key="1">
    <citation type="submission" date="2016-10" db="EMBL/GenBank/DDBJ databases">
        <authorList>
            <person name="Varghese N."/>
            <person name="Submissions S."/>
        </authorList>
    </citation>
    <scope>NUCLEOTIDE SEQUENCE [LARGE SCALE GENOMIC DNA]</scope>
    <source>
        <strain evidence="4">DSM 28453</strain>
    </source>
</reference>
<feature type="domain" description="GST C-terminal" evidence="2">
    <location>
        <begin position="86"/>
        <end position="209"/>
    </location>
</feature>
<dbReference type="GO" id="GO:0016740">
    <property type="term" value="F:transferase activity"/>
    <property type="evidence" value="ECO:0007669"/>
    <property type="project" value="UniProtKB-KW"/>
</dbReference>
<dbReference type="InterPro" id="IPR010987">
    <property type="entry name" value="Glutathione-S-Trfase_C-like"/>
</dbReference>
<gene>
    <name evidence="3" type="ORF">SAMN04488036_105227</name>
</gene>
<dbReference type="CDD" id="cd03051">
    <property type="entry name" value="GST_N_GTT2_like"/>
    <property type="match status" value="1"/>
</dbReference>
<keyword evidence="4" id="KW-1185">Reference proteome</keyword>
<dbReference type="InterPro" id="IPR004046">
    <property type="entry name" value="GST_C"/>
</dbReference>
<dbReference type="AlphaFoldDB" id="A0A1I4F6T7"/>
<dbReference type="InterPro" id="IPR036282">
    <property type="entry name" value="Glutathione-S-Trfase_C_sf"/>
</dbReference>
<organism evidence="3 4">
    <name type="scientific">Shimia haliotis</name>
    <dbReference type="NCBI Taxonomy" id="1280847"/>
    <lineage>
        <taxon>Bacteria</taxon>
        <taxon>Pseudomonadati</taxon>
        <taxon>Pseudomonadota</taxon>
        <taxon>Alphaproteobacteria</taxon>
        <taxon>Rhodobacterales</taxon>
        <taxon>Roseobacteraceae</taxon>
    </lineage>
</organism>
<dbReference type="SFLD" id="SFLDS00019">
    <property type="entry name" value="Glutathione_Transferase_(cytos"/>
    <property type="match status" value="1"/>
</dbReference>
<dbReference type="InterPro" id="IPR040079">
    <property type="entry name" value="Glutathione_S-Trfase"/>
</dbReference>
<keyword evidence="3" id="KW-0808">Transferase</keyword>
<accession>A0A1I4F6T7</accession>
<dbReference type="Gene3D" id="1.20.1050.10">
    <property type="match status" value="1"/>
</dbReference>
<dbReference type="Pfam" id="PF13409">
    <property type="entry name" value="GST_N_2"/>
    <property type="match status" value="1"/>
</dbReference>
<dbReference type="Gene3D" id="3.40.30.10">
    <property type="entry name" value="Glutaredoxin"/>
    <property type="match status" value="1"/>
</dbReference>
<dbReference type="PANTHER" id="PTHR44051:SF8">
    <property type="entry name" value="GLUTATHIONE S-TRANSFERASE GSTA"/>
    <property type="match status" value="1"/>
</dbReference>
<dbReference type="PROSITE" id="PS50404">
    <property type="entry name" value="GST_NTER"/>
    <property type="match status" value="1"/>
</dbReference>
<dbReference type="OrthoDB" id="9794721at2"/>
<dbReference type="Proteomes" id="UP000198851">
    <property type="component" value="Unassembled WGS sequence"/>
</dbReference>
<dbReference type="RefSeq" id="WP_093324451.1">
    <property type="nucleotide sequence ID" value="NZ_FOSZ01000005.1"/>
</dbReference>
<evidence type="ECO:0000259" key="2">
    <source>
        <dbReference type="PROSITE" id="PS50405"/>
    </source>
</evidence>
<dbReference type="STRING" id="1280847.SAMN04488036_105227"/>
<dbReference type="EMBL" id="FOSZ01000005">
    <property type="protein sequence ID" value="SFL13153.1"/>
    <property type="molecule type" value="Genomic_DNA"/>
</dbReference>
<sequence length="209" mass="22631">MIFYDCATAPSPRRARMFIAEKGIEVDTCEVDLRHDGHRSPEFLALNPHGTVPVLVTDEGTALTENIAIAGYLEAAFPEPTLMGVTPDEKGKVLMWNAICEFHAGMAIAEALRNSTPALKGRALPGAVDYEQIPALAARGVQRLGRFFDTLEARLSESAYLAGDAFSMADITGFVFCDFARIVKQGIPDGNAASKAWFETIKARHSATL</sequence>
<dbReference type="SFLD" id="SFLDG00358">
    <property type="entry name" value="Main_(cytGST)"/>
    <property type="match status" value="1"/>
</dbReference>
<dbReference type="InterPro" id="IPR004045">
    <property type="entry name" value="Glutathione_S-Trfase_N"/>
</dbReference>
<dbReference type="SUPFAM" id="SSF52833">
    <property type="entry name" value="Thioredoxin-like"/>
    <property type="match status" value="1"/>
</dbReference>